<dbReference type="SMART" id="SM00332">
    <property type="entry name" value="PP2Cc"/>
    <property type="match status" value="1"/>
</dbReference>
<dbReference type="CDD" id="cd00143">
    <property type="entry name" value="PP2Cc"/>
    <property type="match status" value="1"/>
</dbReference>
<sequence>MIARGFSMIPPVISPQFEVFMPAFCRRLRQFLSFKSPPHLADLENSPKPICEAFGGTDKGLVRPTNQDALWYDADMGAFAVADGLGGHQSGEVASTLAIRQCHRVIAEAWSENRWIWPSSWGRMRLEPQDDLPPKILRHALWVAHRFLIRSMVAQPEWAGMGTTLTAAIISGQRLHIAHVGDSRLYLFRDGQLKQCTRDHSYLQFLIDAGLVRSEEARNHPARTRLLQSLGGKSMAIDHSLQVLQEGDRLLLCTDGLHHMVPNEALTLLMGQSNVSPNQLVHQLIQEANSQGGRDNIALIVVFLASGEAPRRQGPLP</sequence>
<dbReference type="GO" id="GO:0004722">
    <property type="term" value="F:protein serine/threonine phosphatase activity"/>
    <property type="evidence" value="ECO:0007669"/>
    <property type="project" value="InterPro"/>
</dbReference>
<dbReference type="KEGG" id="scor:J3U87_00405"/>
<dbReference type="InterPro" id="IPR036457">
    <property type="entry name" value="PPM-type-like_dom_sf"/>
</dbReference>
<evidence type="ECO:0000313" key="2">
    <source>
        <dbReference type="EMBL" id="QTD50902.1"/>
    </source>
</evidence>
<feature type="domain" description="PPM-type phosphatase" evidence="1">
    <location>
        <begin position="53"/>
        <end position="304"/>
    </location>
</feature>
<dbReference type="SUPFAM" id="SSF81606">
    <property type="entry name" value="PP2C-like"/>
    <property type="match status" value="1"/>
</dbReference>
<dbReference type="Proteomes" id="UP000663929">
    <property type="component" value="Chromosome"/>
</dbReference>
<dbReference type="InterPro" id="IPR001932">
    <property type="entry name" value="PPM-type_phosphatase-like_dom"/>
</dbReference>
<dbReference type="AlphaFoldDB" id="A0A8A4TP83"/>
<organism evidence="2 3">
    <name type="scientific">Sulfidibacter corallicola</name>
    <dbReference type="NCBI Taxonomy" id="2818388"/>
    <lineage>
        <taxon>Bacteria</taxon>
        <taxon>Pseudomonadati</taxon>
        <taxon>Acidobacteriota</taxon>
        <taxon>Holophagae</taxon>
        <taxon>Acanthopleuribacterales</taxon>
        <taxon>Acanthopleuribacteraceae</taxon>
        <taxon>Sulfidibacter</taxon>
    </lineage>
</organism>
<protein>
    <submittedName>
        <fullName evidence="2">Serine/threonine-protein phosphatase</fullName>
    </submittedName>
</protein>
<proteinExistence type="predicted"/>
<dbReference type="PROSITE" id="PS51746">
    <property type="entry name" value="PPM_2"/>
    <property type="match status" value="1"/>
</dbReference>
<dbReference type="InterPro" id="IPR015655">
    <property type="entry name" value="PP2C"/>
</dbReference>
<evidence type="ECO:0000313" key="3">
    <source>
        <dbReference type="Proteomes" id="UP000663929"/>
    </source>
</evidence>
<name>A0A8A4TP83_SULCO</name>
<keyword evidence="3" id="KW-1185">Reference proteome</keyword>
<dbReference type="PANTHER" id="PTHR47992">
    <property type="entry name" value="PROTEIN PHOSPHATASE"/>
    <property type="match status" value="1"/>
</dbReference>
<dbReference type="EMBL" id="CP071793">
    <property type="protein sequence ID" value="QTD50902.1"/>
    <property type="molecule type" value="Genomic_DNA"/>
</dbReference>
<dbReference type="Pfam" id="PF13672">
    <property type="entry name" value="PP2C_2"/>
    <property type="match status" value="1"/>
</dbReference>
<accession>A0A8A4TP83</accession>
<evidence type="ECO:0000259" key="1">
    <source>
        <dbReference type="PROSITE" id="PS51746"/>
    </source>
</evidence>
<dbReference type="Gene3D" id="3.60.40.10">
    <property type="entry name" value="PPM-type phosphatase domain"/>
    <property type="match status" value="1"/>
</dbReference>
<reference evidence="2" key="1">
    <citation type="submission" date="2021-03" db="EMBL/GenBank/DDBJ databases">
        <title>Acanthopleuribacteraceae sp. M133.</title>
        <authorList>
            <person name="Wang G."/>
        </authorList>
    </citation>
    <scope>NUCLEOTIDE SEQUENCE</scope>
    <source>
        <strain evidence="2">M133</strain>
    </source>
</reference>
<dbReference type="SMART" id="SM00331">
    <property type="entry name" value="PP2C_SIG"/>
    <property type="match status" value="1"/>
</dbReference>
<gene>
    <name evidence="2" type="ORF">J3U87_00405</name>
</gene>
<dbReference type="RefSeq" id="WP_420038247.1">
    <property type="nucleotide sequence ID" value="NZ_CP071793.1"/>
</dbReference>